<name>A0A402BGW8_9CHLR</name>
<evidence type="ECO:0000256" key="4">
    <source>
        <dbReference type="ARBA" id="ARBA00023139"/>
    </source>
</evidence>
<keyword evidence="10" id="KW-1185">Reference proteome</keyword>
<dbReference type="Pfam" id="PF03180">
    <property type="entry name" value="Lipoprotein_9"/>
    <property type="match status" value="1"/>
</dbReference>
<dbReference type="CDD" id="cd13597">
    <property type="entry name" value="PBP2_lipoprotein_Tp32"/>
    <property type="match status" value="1"/>
</dbReference>
<proteinExistence type="inferred from homology"/>
<accession>A0A402BGW8</accession>
<dbReference type="PIRSF" id="PIRSF002854">
    <property type="entry name" value="MetQ"/>
    <property type="match status" value="1"/>
</dbReference>
<sequence length="277" mass="29499">MRSMKLNLVILCALLATLFAACGGSSQSASTSNGNGPITIKVGASPSPHAEILRYIKDKLAAKAGLDLQIVEFTDYVQPNLALKDGQINANFFQHVPYMEDFNKQHGMNMVSVAKVHIEPLGVYSHKVKTLKDVPNGAVVAIPNDATNGGRALHLLADNGVLTLKDGVGTDATIHDIAANPKNLQIKELEAAQLPRSLDDTTLSVINGNYAITTGLNPDKDALALEKGQGNPYANVLAVIKGHENDPGVTKLAKLLTSPEVKKFIEDKYKGSVIPAF</sequence>
<evidence type="ECO:0000256" key="3">
    <source>
        <dbReference type="ARBA" id="ARBA00023136"/>
    </source>
</evidence>
<evidence type="ECO:0000256" key="7">
    <source>
        <dbReference type="PIRSR" id="PIRSR002854-1"/>
    </source>
</evidence>
<evidence type="ECO:0000313" key="10">
    <source>
        <dbReference type="Proteomes" id="UP000287171"/>
    </source>
</evidence>
<evidence type="ECO:0000256" key="8">
    <source>
        <dbReference type="SAM" id="SignalP"/>
    </source>
</evidence>
<comment type="subcellular location">
    <subcellularLocation>
        <location evidence="1">Membrane</location>
        <topology evidence="1">Lipid-anchor</topology>
    </subcellularLocation>
</comment>
<evidence type="ECO:0000256" key="6">
    <source>
        <dbReference type="PIRNR" id="PIRNR002854"/>
    </source>
</evidence>
<dbReference type="PANTHER" id="PTHR30429">
    <property type="entry name" value="D-METHIONINE-BINDING LIPOPROTEIN METQ"/>
    <property type="match status" value="1"/>
</dbReference>
<dbReference type="PANTHER" id="PTHR30429:SF0">
    <property type="entry name" value="METHIONINE-BINDING LIPOPROTEIN METQ"/>
    <property type="match status" value="1"/>
</dbReference>
<keyword evidence="2 8" id="KW-0732">Signal</keyword>
<dbReference type="SUPFAM" id="SSF53850">
    <property type="entry name" value="Periplasmic binding protein-like II"/>
    <property type="match status" value="1"/>
</dbReference>
<evidence type="ECO:0000256" key="2">
    <source>
        <dbReference type="ARBA" id="ARBA00022729"/>
    </source>
</evidence>
<feature type="chain" id="PRO_5019520541" description="Lipoprotein" evidence="8">
    <location>
        <begin position="21"/>
        <end position="277"/>
    </location>
</feature>
<dbReference type="Gene3D" id="3.40.190.10">
    <property type="entry name" value="Periplasmic binding protein-like II"/>
    <property type="match status" value="2"/>
</dbReference>
<dbReference type="AlphaFoldDB" id="A0A402BGW8"/>
<dbReference type="EMBL" id="BIFT01000002">
    <property type="protein sequence ID" value="GCE30520.1"/>
    <property type="molecule type" value="Genomic_DNA"/>
</dbReference>
<feature type="signal peptide" evidence="8">
    <location>
        <begin position="1"/>
        <end position="20"/>
    </location>
</feature>
<gene>
    <name evidence="9" type="ORF">KDA_60040</name>
</gene>
<keyword evidence="3" id="KW-0472">Membrane</keyword>
<evidence type="ECO:0000256" key="5">
    <source>
        <dbReference type="ARBA" id="ARBA00023288"/>
    </source>
</evidence>
<dbReference type="PROSITE" id="PS51257">
    <property type="entry name" value="PROKAR_LIPOPROTEIN"/>
    <property type="match status" value="1"/>
</dbReference>
<evidence type="ECO:0000256" key="1">
    <source>
        <dbReference type="ARBA" id="ARBA00004635"/>
    </source>
</evidence>
<keyword evidence="4" id="KW-0564">Palmitate</keyword>
<dbReference type="GO" id="GO:0016020">
    <property type="term" value="C:membrane"/>
    <property type="evidence" value="ECO:0007669"/>
    <property type="project" value="UniProtKB-SubCell"/>
</dbReference>
<dbReference type="RefSeq" id="WP_126630598.1">
    <property type="nucleotide sequence ID" value="NZ_BIFT01000002.1"/>
</dbReference>
<dbReference type="InterPro" id="IPR004872">
    <property type="entry name" value="Lipoprotein_NlpA"/>
</dbReference>
<protein>
    <recommendedName>
        <fullName evidence="6">Lipoprotein</fullName>
    </recommendedName>
</protein>
<organism evidence="9 10">
    <name type="scientific">Dictyobacter alpinus</name>
    <dbReference type="NCBI Taxonomy" id="2014873"/>
    <lineage>
        <taxon>Bacteria</taxon>
        <taxon>Bacillati</taxon>
        <taxon>Chloroflexota</taxon>
        <taxon>Ktedonobacteria</taxon>
        <taxon>Ktedonobacterales</taxon>
        <taxon>Dictyobacteraceae</taxon>
        <taxon>Dictyobacter</taxon>
    </lineage>
</organism>
<evidence type="ECO:0000313" key="9">
    <source>
        <dbReference type="EMBL" id="GCE30520.1"/>
    </source>
</evidence>
<reference evidence="10" key="1">
    <citation type="submission" date="2018-12" db="EMBL/GenBank/DDBJ databases">
        <title>Tengunoibacter tsumagoiensis gen. nov., sp. nov., Dictyobacter kobayashii sp. nov., D. alpinus sp. nov., and D. joshuensis sp. nov. and description of Dictyobacteraceae fam. nov. within the order Ktedonobacterales isolated from Tengu-no-mugimeshi.</title>
        <authorList>
            <person name="Wang C.M."/>
            <person name="Zheng Y."/>
            <person name="Sakai Y."/>
            <person name="Toyoda A."/>
            <person name="Minakuchi Y."/>
            <person name="Abe K."/>
            <person name="Yokota A."/>
            <person name="Yabe S."/>
        </authorList>
    </citation>
    <scope>NUCLEOTIDE SEQUENCE [LARGE SCALE GENOMIC DNA]</scope>
    <source>
        <strain evidence="10">Uno16</strain>
    </source>
</reference>
<keyword evidence="5 6" id="KW-0449">Lipoprotein</keyword>
<comment type="caution">
    <text evidence="9">The sequence shown here is derived from an EMBL/GenBank/DDBJ whole genome shotgun (WGS) entry which is preliminary data.</text>
</comment>
<dbReference type="Proteomes" id="UP000287171">
    <property type="component" value="Unassembled WGS sequence"/>
</dbReference>
<dbReference type="OrthoDB" id="9812878at2"/>
<feature type="lipid moiety-binding region" description="S-diacylglycerol cysteine" evidence="7">
    <location>
        <position position="22"/>
    </location>
</feature>
<comment type="similarity">
    <text evidence="6">Belongs to the nlpA lipoprotein family.</text>
</comment>